<reference evidence="1" key="1">
    <citation type="submission" date="2019-10" db="EMBL/GenBank/DDBJ databases">
        <authorList>
            <consortium name="DOE Joint Genome Institute"/>
            <person name="Kuo A."/>
            <person name="Miyauchi S."/>
            <person name="Kiss E."/>
            <person name="Drula E."/>
            <person name="Kohler A."/>
            <person name="Sanchez-Garcia M."/>
            <person name="Andreopoulos B."/>
            <person name="Barry K.W."/>
            <person name="Bonito G."/>
            <person name="Buee M."/>
            <person name="Carver A."/>
            <person name="Chen C."/>
            <person name="Cichocki N."/>
            <person name="Clum A."/>
            <person name="Culley D."/>
            <person name="Crous P.W."/>
            <person name="Fauchery L."/>
            <person name="Girlanda M."/>
            <person name="Hayes R."/>
            <person name="Keri Z."/>
            <person name="Labutti K."/>
            <person name="Lipzen A."/>
            <person name="Lombard V."/>
            <person name="Magnuson J."/>
            <person name="Maillard F."/>
            <person name="Morin E."/>
            <person name="Murat C."/>
            <person name="Nolan M."/>
            <person name="Ohm R."/>
            <person name="Pangilinan J."/>
            <person name="Pereira M."/>
            <person name="Perotto S."/>
            <person name="Peter M."/>
            <person name="Riley R."/>
            <person name="Sitrit Y."/>
            <person name="Stielow B."/>
            <person name="Szollosi G."/>
            <person name="Zifcakova L."/>
            <person name="Stursova M."/>
            <person name="Spatafora J.W."/>
            <person name="Tedersoo L."/>
            <person name="Vaario L.-M."/>
            <person name="Yamada A."/>
            <person name="Yan M."/>
            <person name="Wang P."/>
            <person name="Xu J."/>
            <person name="Bruns T."/>
            <person name="Baldrian P."/>
            <person name="Vilgalys R."/>
            <person name="Henrissat B."/>
            <person name="Grigoriev I.V."/>
            <person name="Hibbett D."/>
            <person name="Nagy L.G."/>
            <person name="Martin F.M."/>
        </authorList>
    </citation>
    <scope>NUCLEOTIDE SEQUENCE</scope>
    <source>
        <strain evidence="1">P2</strain>
    </source>
</reference>
<proteinExistence type="predicted"/>
<sequence>MDLLTRDEVKRGLEGYELVKKIFVTNELFSAENGCSTPTMQVRRQDSTLLHPLAR</sequence>
<dbReference type="EMBL" id="MU118709">
    <property type="protein sequence ID" value="KAF9642081.1"/>
    <property type="molecule type" value="Genomic_DNA"/>
</dbReference>
<protein>
    <submittedName>
        <fullName evidence="1">Uncharacterized protein</fullName>
    </submittedName>
</protein>
<name>A0ACB6YXC2_THEGA</name>
<dbReference type="Proteomes" id="UP000886501">
    <property type="component" value="Unassembled WGS sequence"/>
</dbReference>
<gene>
    <name evidence="1" type="ORF">BDM02DRAFT_2704150</name>
</gene>
<reference evidence="1" key="2">
    <citation type="journal article" date="2020" name="Nat. Commun.">
        <title>Large-scale genome sequencing of mycorrhizal fungi provides insights into the early evolution of symbiotic traits.</title>
        <authorList>
            <person name="Miyauchi S."/>
            <person name="Kiss E."/>
            <person name="Kuo A."/>
            <person name="Drula E."/>
            <person name="Kohler A."/>
            <person name="Sanchez-Garcia M."/>
            <person name="Morin E."/>
            <person name="Andreopoulos B."/>
            <person name="Barry K.W."/>
            <person name="Bonito G."/>
            <person name="Buee M."/>
            <person name="Carver A."/>
            <person name="Chen C."/>
            <person name="Cichocki N."/>
            <person name="Clum A."/>
            <person name="Culley D."/>
            <person name="Crous P.W."/>
            <person name="Fauchery L."/>
            <person name="Girlanda M."/>
            <person name="Hayes R.D."/>
            <person name="Keri Z."/>
            <person name="LaButti K."/>
            <person name="Lipzen A."/>
            <person name="Lombard V."/>
            <person name="Magnuson J."/>
            <person name="Maillard F."/>
            <person name="Murat C."/>
            <person name="Nolan M."/>
            <person name="Ohm R.A."/>
            <person name="Pangilinan J."/>
            <person name="Pereira M.F."/>
            <person name="Perotto S."/>
            <person name="Peter M."/>
            <person name="Pfister S."/>
            <person name="Riley R."/>
            <person name="Sitrit Y."/>
            <person name="Stielow J.B."/>
            <person name="Szollosi G."/>
            <person name="Zifcakova L."/>
            <person name="Stursova M."/>
            <person name="Spatafora J.W."/>
            <person name="Tedersoo L."/>
            <person name="Vaario L.M."/>
            <person name="Yamada A."/>
            <person name="Yan M."/>
            <person name="Wang P."/>
            <person name="Xu J."/>
            <person name="Bruns T."/>
            <person name="Baldrian P."/>
            <person name="Vilgalys R."/>
            <person name="Dunand C."/>
            <person name="Henrissat B."/>
            <person name="Grigoriev I.V."/>
            <person name="Hibbett D."/>
            <person name="Nagy L.G."/>
            <person name="Martin F.M."/>
        </authorList>
    </citation>
    <scope>NUCLEOTIDE SEQUENCE</scope>
    <source>
        <strain evidence="1">P2</strain>
    </source>
</reference>
<keyword evidence="2" id="KW-1185">Reference proteome</keyword>
<accession>A0ACB6YXC2</accession>
<evidence type="ECO:0000313" key="1">
    <source>
        <dbReference type="EMBL" id="KAF9642081.1"/>
    </source>
</evidence>
<organism evidence="1 2">
    <name type="scientific">Thelephora ganbajun</name>
    <name type="common">Ganba fungus</name>
    <dbReference type="NCBI Taxonomy" id="370292"/>
    <lineage>
        <taxon>Eukaryota</taxon>
        <taxon>Fungi</taxon>
        <taxon>Dikarya</taxon>
        <taxon>Basidiomycota</taxon>
        <taxon>Agaricomycotina</taxon>
        <taxon>Agaricomycetes</taxon>
        <taxon>Thelephorales</taxon>
        <taxon>Thelephoraceae</taxon>
        <taxon>Thelephora</taxon>
    </lineage>
</organism>
<comment type="caution">
    <text evidence="1">The sequence shown here is derived from an EMBL/GenBank/DDBJ whole genome shotgun (WGS) entry which is preliminary data.</text>
</comment>
<evidence type="ECO:0000313" key="2">
    <source>
        <dbReference type="Proteomes" id="UP000886501"/>
    </source>
</evidence>